<keyword evidence="2" id="KW-1133">Transmembrane helix</keyword>
<feature type="signal peptide" evidence="3">
    <location>
        <begin position="1"/>
        <end position="41"/>
    </location>
</feature>
<evidence type="ECO:0000256" key="2">
    <source>
        <dbReference type="SAM" id="Phobius"/>
    </source>
</evidence>
<dbReference type="RefSeq" id="WP_109201040.1">
    <property type="nucleotide sequence ID" value="NZ_QEWS01000002.1"/>
</dbReference>
<evidence type="ECO:0000313" key="6">
    <source>
        <dbReference type="Proteomes" id="UP000245059"/>
    </source>
</evidence>
<keyword evidence="3" id="KW-0732">Signal</keyword>
<protein>
    <recommendedName>
        <fullName evidence="8">Mechanosensitive ion channel protein MscS</fullName>
    </recommendedName>
</protein>
<reference evidence="4" key="1">
    <citation type="journal article" date="2018" name="Genome Announc.">
        <title>Ignatzschineria cameli sp. nov., isolated from necrotic foot tissue of dromedaries (Camelus dromedarius) and associated maggots (Wohlfahrtia species) in Dubai.</title>
        <authorList>
            <person name="Tsang C.C."/>
            <person name="Tang J.Y."/>
            <person name="Fong J.Y."/>
            <person name="Kinne J."/>
            <person name="Lee H.H."/>
            <person name="Joseph M."/>
            <person name="Jose S."/>
            <person name="Schuster R.K."/>
            <person name="Tang Y."/>
            <person name="Sivakumar S."/>
            <person name="Chen J.H."/>
            <person name="Teng J.L."/>
            <person name="Lau S.K."/>
            <person name="Wernery U."/>
            <person name="Woo P.C."/>
        </authorList>
    </citation>
    <scope>NUCLEOTIDE SEQUENCE</scope>
    <source>
        <strain evidence="4">UAE-HKU57</strain>
        <strain evidence="5">UAE-HKU58</strain>
    </source>
</reference>
<feature type="coiled-coil region" evidence="1">
    <location>
        <begin position="54"/>
        <end position="111"/>
    </location>
</feature>
<feature type="transmembrane region" description="Helical" evidence="2">
    <location>
        <begin position="247"/>
        <end position="271"/>
    </location>
</feature>
<feature type="transmembrane region" description="Helical" evidence="2">
    <location>
        <begin position="291"/>
        <end position="312"/>
    </location>
</feature>
<keyword evidence="1" id="KW-0175">Coiled coil</keyword>
<name>A0A2U2ATG3_9GAMM</name>
<dbReference type="EMBL" id="QEWW01000001">
    <property type="protein sequence ID" value="PWD88024.1"/>
    <property type="molecule type" value="Genomic_DNA"/>
</dbReference>
<feature type="chain" id="PRO_5015533493" description="Mechanosensitive ion channel protein MscS" evidence="3">
    <location>
        <begin position="42"/>
        <end position="587"/>
    </location>
</feature>
<organism evidence="4 6">
    <name type="scientific">Ignatzschineria cameli</name>
    <dbReference type="NCBI Taxonomy" id="2182793"/>
    <lineage>
        <taxon>Bacteria</taxon>
        <taxon>Pseudomonadati</taxon>
        <taxon>Pseudomonadota</taxon>
        <taxon>Gammaproteobacteria</taxon>
        <taxon>Cardiobacteriales</taxon>
        <taxon>Ignatzschineriaceae</taxon>
        <taxon>Ignatzschineria</taxon>
    </lineage>
</organism>
<evidence type="ECO:0000313" key="7">
    <source>
        <dbReference type="Proteomes" id="UP000245217"/>
    </source>
</evidence>
<keyword evidence="2" id="KW-0812">Transmembrane</keyword>
<feature type="coiled-coil region" evidence="1">
    <location>
        <begin position="156"/>
        <end position="183"/>
    </location>
</feature>
<dbReference type="Proteomes" id="UP000245217">
    <property type="component" value="Unassembled WGS sequence"/>
</dbReference>
<evidence type="ECO:0000256" key="1">
    <source>
        <dbReference type="SAM" id="Coils"/>
    </source>
</evidence>
<reference evidence="6 7" key="2">
    <citation type="submission" date="2018-05" db="EMBL/GenBank/DDBJ databases">
        <title>Ignatzschineria dubaiensis sp. nov., isolated from necrotic foot tissues of dromedaries (Camelus dromedarius) and associated maggots in Dubai, United Arab Emirates.</title>
        <authorList>
            <person name="Tsang C.C."/>
            <person name="Tang J.Y.M."/>
            <person name="Fong J.Y.H."/>
            <person name="Kinne J."/>
            <person name="Lee H.H."/>
            <person name="Joseph M."/>
            <person name="Jose S."/>
            <person name="Schuster R.K."/>
            <person name="Tang Y."/>
            <person name="Sivakumar S."/>
            <person name="Chen J.H.K."/>
            <person name="Teng J.L.L."/>
            <person name="Lau S.K.P."/>
            <person name="Wernery U."/>
            <person name="Woo P.C.Y."/>
        </authorList>
    </citation>
    <scope>NUCLEOTIDE SEQUENCE [LARGE SCALE GENOMIC DNA]</scope>
    <source>
        <strain evidence="6">UAE-HKU57</strain>
        <strain evidence="7">UAE-HKU58</strain>
    </source>
</reference>
<dbReference type="OrthoDB" id="227003at2"/>
<dbReference type="AlphaFoldDB" id="A0A2U2ATG3"/>
<gene>
    <name evidence="4" type="ORF">DC077_01730</name>
    <name evidence="5" type="ORF">DC078_02485</name>
</gene>
<evidence type="ECO:0000313" key="5">
    <source>
        <dbReference type="EMBL" id="PWD93718.1"/>
    </source>
</evidence>
<proteinExistence type="predicted"/>
<evidence type="ECO:0000256" key="3">
    <source>
        <dbReference type="SAM" id="SignalP"/>
    </source>
</evidence>
<keyword evidence="7" id="KW-1185">Reference proteome</keyword>
<dbReference type="Proteomes" id="UP000245059">
    <property type="component" value="Unassembled WGS sequence"/>
</dbReference>
<keyword evidence="2" id="KW-0472">Membrane</keyword>
<evidence type="ECO:0008006" key="8">
    <source>
        <dbReference type="Google" id="ProtNLM"/>
    </source>
</evidence>
<accession>A0A2U2ATG3</accession>
<evidence type="ECO:0000313" key="4">
    <source>
        <dbReference type="EMBL" id="PWD88024.1"/>
    </source>
</evidence>
<feature type="transmembrane region" description="Helical" evidence="2">
    <location>
        <begin position="318"/>
        <end position="339"/>
    </location>
</feature>
<dbReference type="EMBL" id="QEWV01000002">
    <property type="protein sequence ID" value="PWD93718.1"/>
    <property type="molecule type" value="Genomic_DNA"/>
</dbReference>
<sequence>MQYRALSQHSSFKIFSPSLLSKSLLSLLLLISLSFATVVFAQETVAENDAYAVLEATEKSIIDTQEKLNQAKKELASADSEESATAIKERIEQLQSRLNQARAEFEKYALGGIDLHYIKEKENITDLNYDWQAELLQIVQPVFAEIQRLTQNSRERDTLNRDLALYNEKIAQLQEGLAFLQKAPFDQLTPESQKRLEVIQSNWETFLTDLIREKERTQALLDAMVTDKSFMQSLKDGLLDFIKGRGLILVVSFSTFILVLYLLTKGMDLLIARRAKREQGMIQRVNLKGRLLLLAYRIFSVIVSVIAYLIVLHAMGDMVLFGIAILILLALIFAFRNYVPKYFSEIRLFLNLGSARQGERVIYRGLPWRIERITLYSATLVNPAIDNGRIRLMLPELATLTSRPLLNDEIWFPAKVGDSFILPTGVFGEVKRITPESVYLNSFNSTIIYPAADFIAGAPTNLSYGYYAVADFGLSYQHFSTPVDEIFTKLKAYIEEFLSHTGMHDQYNSISVEFRRINEGVSLVYTVIVAMKGSGAGYYFQSGRLLQEACLRCAQKEGWSMPFTNIEMRDSNHRVIDMSPQPSNISS</sequence>
<comment type="caution">
    <text evidence="4">The sequence shown here is derived from an EMBL/GenBank/DDBJ whole genome shotgun (WGS) entry which is preliminary data.</text>
</comment>